<protein>
    <submittedName>
        <fullName evidence="2">Uncharacterized protein</fullName>
    </submittedName>
</protein>
<keyword evidence="3" id="KW-1185">Reference proteome</keyword>
<accession>A0A1N7QDZ7</accession>
<feature type="region of interest" description="Disordered" evidence="1">
    <location>
        <begin position="1"/>
        <end position="24"/>
    </location>
</feature>
<reference evidence="3" key="1">
    <citation type="submission" date="2017-01" db="EMBL/GenBank/DDBJ databases">
        <authorList>
            <person name="Varghese N."/>
            <person name="Submissions S."/>
        </authorList>
    </citation>
    <scope>NUCLEOTIDE SEQUENCE [LARGE SCALE GENOMIC DNA]</scope>
    <source>
        <strain evidence="3">DSM 19945</strain>
    </source>
</reference>
<evidence type="ECO:0000256" key="1">
    <source>
        <dbReference type="SAM" id="MobiDB-lite"/>
    </source>
</evidence>
<dbReference type="Proteomes" id="UP000186221">
    <property type="component" value="Unassembled WGS sequence"/>
</dbReference>
<sequence>MERTERCGQRATKNKNDKDEREGGDWAMFRPMAWRDRLMLLLDNRRSIR</sequence>
<dbReference type="AlphaFoldDB" id="A0A1N7QDZ7"/>
<dbReference type="EMBL" id="FTOG01000016">
    <property type="protein sequence ID" value="SIT21083.1"/>
    <property type="molecule type" value="Genomic_DNA"/>
</dbReference>
<evidence type="ECO:0000313" key="2">
    <source>
        <dbReference type="EMBL" id="SIT21083.1"/>
    </source>
</evidence>
<name>A0A1N7QDZ7_9RHOB</name>
<evidence type="ECO:0000313" key="3">
    <source>
        <dbReference type="Proteomes" id="UP000186221"/>
    </source>
</evidence>
<gene>
    <name evidence="2" type="ORF">SAMN05421580_11656</name>
</gene>
<proteinExistence type="predicted"/>
<organism evidence="2 3">
    <name type="scientific">Rhodobacter aestuarii</name>
    <dbReference type="NCBI Taxonomy" id="453582"/>
    <lineage>
        <taxon>Bacteria</taxon>
        <taxon>Pseudomonadati</taxon>
        <taxon>Pseudomonadota</taxon>
        <taxon>Alphaproteobacteria</taxon>
        <taxon>Rhodobacterales</taxon>
        <taxon>Rhodobacter group</taxon>
        <taxon>Rhodobacter</taxon>
    </lineage>
</organism>